<gene>
    <name evidence="9" type="ORF">PCOR1329_LOCUS51393</name>
</gene>
<dbReference type="Gene3D" id="1.20.1420.30">
    <property type="entry name" value="NCX, central ion-binding region"/>
    <property type="match status" value="1"/>
</dbReference>
<evidence type="ECO:0000313" key="10">
    <source>
        <dbReference type="Proteomes" id="UP001189429"/>
    </source>
</evidence>
<evidence type="ECO:0000256" key="3">
    <source>
        <dbReference type="ARBA" id="ARBA00022692"/>
    </source>
</evidence>
<organism evidence="9 10">
    <name type="scientific">Prorocentrum cordatum</name>
    <dbReference type="NCBI Taxonomy" id="2364126"/>
    <lineage>
        <taxon>Eukaryota</taxon>
        <taxon>Sar</taxon>
        <taxon>Alveolata</taxon>
        <taxon>Dinophyceae</taxon>
        <taxon>Prorocentrales</taxon>
        <taxon>Prorocentraceae</taxon>
        <taxon>Prorocentrum</taxon>
    </lineage>
</organism>
<sequence length="250" mass="26161">MGDAAICERGGRGLIFPLVDAEHDLPDGLRAPLYGAALVYLFLGVNIVSDKFMSAIERITEQTREVERGGRTVTVKVWNDTVANLTLLALGSSAPEIMLSVMEVFLNEFSAGVLGPSTILGSAAFNLFVIIAVCVVVVPSAEVRAVENVRVLWVTAAFSLFAYLWLLLIVQVVSPGVVSVVEGLLTLALMPVLVLVSWLTDIGWEPCPRRRASVAALPEEAQAAATAGAAVQPAVAAPACAAAPAAKPAA</sequence>
<dbReference type="PANTHER" id="PTHR11878">
    <property type="entry name" value="SODIUM/CALCIUM EXCHANGER"/>
    <property type="match status" value="1"/>
</dbReference>
<dbReference type="PANTHER" id="PTHR11878:SF65">
    <property type="entry name" value="NA_CA-EXCHANGE PROTEIN, ISOFORM G"/>
    <property type="match status" value="1"/>
</dbReference>
<keyword evidence="2" id="KW-0813">Transport</keyword>
<evidence type="ECO:0000256" key="5">
    <source>
        <dbReference type="ARBA" id="ARBA00023065"/>
    </source>
</evidence>
<evidence type="ECO:0000256" key="2">
    <source>
        <dbReference type="ARBA" id="ARBA00022448"/>
    </source>
</evidence>
<dbReference type="Pfam" id="PF01699">
    <property type="entry name" value="Na_Ca_ex"/>
    <property type="match status" value="1"/>
</dbReference>
<comment type="caution">
    <text evidence="9">The sequence shown here is derived from an EMBL/GenBank/DDBJ whole genome shotgun (WGS) entry which is preliminary data.</text>
</comment>
<protein>
    <recommendedName>
        <fullName evidence="8">Sodium/calcium exchanger membrane region domain-containing protein</fullName>
    </recommendedName>
</protein>
<feature type="transmembrane region" description="Helical" evidence="7">
    <location>
        <begin position="31"/>
        <end position="49"/>
    </location>
</feature>
<feature type="domain" description="Sodium/calcium exchanger membrane region" evidence="8">
    <location>
        <begin position="36"/>
        <end position="198"/>
    </location>
</feature>
<feature type="transmembrane region" description="Helical" evidence="7">
    <location>
        <begin position="118"/>
        <end position="139"/>
    </location>
</feature>
<accession>A0ABN9UT72</accession>
<dbReference type="Proteomes" id="UP001189429">
    <property type="component" value="Unassembled WGS sequence"/>
</dbReference>
<evidence type="ECO:0000256" key="4">
    <source>
        <dbReference type="ARBA" id="ARBA00022989"/>
    </source>
</evidence>
<evidence type="ECO:0000256" key="1">
    <source>
        <dbReference type="ARBA" id="ARBA00004127"/>
    </source>
</evidence>
<keyword evidence="4 7" id="KW-1133">Transmembrane helix</keyword>
<feature type="transmembrane region" description="Helical" evidence="7">
    <location>
        <begin position="151"/>
        <end position="172"/>
    </location>
</feature>
<evidence type="ECO:0000259" key="8">
    <source>
        <dbReference type="Pfam" id="PF01699"/>
    </source>
</evidence>
<name>A0ABN9UT72_9DINO</name>
<dbReference type="InterPro" id="IPR051171">
    <property type="entry name" value="CaCA"/>
</dbReference>
<evidence type="ECO:0000313" key="9">
    <source>
        <dbReference type="EMBL" id="CAK0863185.1"/>
    </source>
</evidence>
<keyword evidence="10" id="KW-1185">Reference proteome</keyword>
<keyword evidence="5" id="KW-0406">Ion transport</keyword>
<dbReference type="InterPro" id="IPR004837">
    <property type="entry name" value="NaCa_Exmemb"/>
</dbReference>
<dbReference type="InterPro" id="IPR044880">
    <property type="entry name" value="NCX_ion-bd_dom_sf"/>
</dbReference>
<feature type="non-terminal residue" evidence="9">
    <location>
        <position position="250"/>
    </location>
</feature>
<evidence type="ECO:0000256" key="6">
    <source>
        <dbReference type="ARBA" id="ARBA00023136"/>
    </source>
</evidence>
<comment type="subcellular location">
    <subcellularLocation>
        <location evidence="1">Endomembrane system</location>
        <topology evidence="1">Multi-pass membrane protein</topology>
    </subcellularLocation>
</comment>
<keyword evidence="3 7" id="KW-0812">Transmembrane</keyword>
<reference evidence="9" key="1">
    <citation type="submission" date="2023-10" db="EMBL/GenBank/DDBJ databases">
        <authorList>
            <person name="Chen Y."/>
            <person name="Shah S."/>
            <person name="Dougan E. K."/>
            <person name="Thang M."/>
            <person name="Chan C."/>
        </authorList>
    </citation>
    <scope>NUCLEOTIDE SEQUENCE [LARGE SCALE GENOMIC DNA]</scope>
</reference>
<dbReference type="EMBL" id="CAUYUJ010016233">
    <property type="protein sequence ID" value="CAK0863185.1"/>
    <property type="molecule type" value="Genomic_DNA"/>
</dbReference>
<feature type="transmembrane region" description="Helical" evidence="7">
    <location>
        <begin position="85"/>
        <end position="106"/>
    </location>
</feature>
<feature type="transmembrane region" description="Helical" evidence="7">
    <location>
        <begin position="184"/>
        <end position="204"/>
    </location>
</feature>
<proteinExistence type="predicted"/>
<keyword evidence="6 7" id="KW-0472">Membrane</keyword>
<evidence type="ECO:0000256" key="7">
    <source>
        <dbReference type="SAM" id="Phobius"/>
    </source>
</evidence>